<dbReference type="SUPFAM" id="SSF46785">
    <property type="entry name" value="Winged helix' DNA-binding domain"/>
    <property type="match status" value="1"/>
</dbReference>
<evidence type="ECO:0000256" key="2">
    <source>
        <dbReference type="ARBA" id="ARBA00023125"/>
    </source>
</evidence>
<keyword evidence="1" id="KW-0805">Transcription regulation</keyword>
<dbReference type="PANTHER" id="PTHR33154">
    <property type="entry name" value="TRANSCRIPTIONAL REGULATOR, ARSR FAMILY"/>
    <property type="match status" value="1"/>
</dbReference>
<evidence type="ECO:0000313" key="5">
    <source>
        <dbReference type="EMBL" id="RGD73800.1"/>
    </source>
</evidence>
<dbReference type="Gene3D" id="1.10.10.10">
    <property type="entry name" value="Winged helix-like DNA-binding domain superfamily/Winged helix DNA-binding domain"/>
    <property type="match status" value="1"/>
</dbReference>
<dbReference type="Pfam" id="PF01022">
    <property type="entry name" value="HTH_5"/>
    <property type="match status" value="1"/>
</dbReference>
<dbReference type="Proteomes" id="UP000261212">
    <property type="component" value="Unassembled WGS sequence"/>
</dbReference>
<keyword evidence="3" id="KW-0804">Transcription</keyword>
<dbReference type="PROSITE" id="PS50987">
    <property type="entry name" value="HTH_ARSR_2"/>
    <property type="match status" value="1"/>
</dbReference>
<proteinExistence type="predicted"/>
<evidence type="ECO:0000256" key="3">
    <source>
        <dbReference type="ARBA" id="ARBA00023163"/>
    </source>
</evidence>
<evidence type="ECO:0000256" key="1">
    <source>
        <dbReference type="ARBA" id="ARBA00023015"/>
    </source>
</evidence>
<feature type="domain" description="HTH arsR-type" evidence="4">
    <location>
        <begin position="1"/>
        <end position="86"/>
    </location>
</feature>
<comment type="caution">
    <text evidence="5">The sequence shown here is derived from an EMBL/GenBank/DDBJ whole genome shotgun (WGS) entry which is preliminary data.</text>
</comment>
<keyword evidence="2" id="KW-0238">DNA-binding</keyword>
<dbReference type="InterPro" id="IPR036390">
    <property type="entry name" value="WH_DNA-bd_sf"/>
</dbReference>
<gene>
    <name evidence="5" type="ORF">DW687_08445</name>
</gene>
<dbReference type="CDD" id="cd00090">
    <property type="entry name" value="HTH_ARSR"/>
    <property type="match status" value="1"/>
</dbReference>
<sequence>MYQDEIKKFKALSDENRLTIIHSLKNNEKCACKLLDELNISQSTLSHHMKILCDAGLVIFRKEGKWMHYRINKDEVQNIIDLLESI</sequence>
<dbReference type="InterPro" id="IPR036388">
    <property type="entry name" value="WH-like_DNA-bd_sf"/>
</dbReference>
<dbReference type="InterPro" id="IPR051081">
    <property type="entry name" value="HTH_MetalResp_TranReg"/>
</dbReference>
<dbReference type="SMART" id="SM00418">
    <property type="entry name" value="HTH_ARSR"/>
    <property type="match status" value="1"/>
</dbReference>
<dbReference type="PANTHER" id="PTHR33154:SF18">
    <property type="entry name" value="ARSENICAL RESISTANCE OPERON REPRESSOR"/>
    <property type="match status" value="1"/>
</dbReference>
<name>A0A3E3DX18_9FIRM</name>
<protein>
    <submittedName>
        <fullName evidence="5">ArsR family transcriptional regulator</fullName>
    </submittedName>
</protein>
<dbReference type="GeneID" id="98000216"/>
<organism evidence="5 6">
    <name type="scientific">Anaerofustis stercorihominis</name>
    <dbReference type="NCBI Taxonomy" id="214853"/>
    <lineage>
        <taxon>Bacteria</taxon>
        <taxon>Bacillati</taxon>
        <taxon>Bacillota</taxon>
        <taxon>Clostridia</taxon>
        <taxon>Eubacteriales</taxon>
        <taxon>Eubacteriaceae</taxon>
        <taxon>Anaerofustis</taxon>
    </lineage>
</organism>
<dbReference type="NCBIfam" id="NF033788">
    <property type="entry name" value="HTH_metalloreg"/>
    <property type="match status" value="1"/>
</dbReference>
<reference evidence="5 6" key="1">
    <citation type="submission" date="2018-08" db="EMBL/GenBank/DDBJ databases">
        <title>A genome reference for cultivated species of the human gut microbiota.</title>
        <authorList>
            <person name="Zou Y."/>
            <person name="Xue W."/>
            <person name="Luo G."/>
        </authorList>
    </citation>
    <scope>NUCLEOTIDE SEQUENCE [LARGE SCALE GENOMIC DNA]</scope>
    <source>
        <strain evidence="5 6">AM25-6</strain>
    </source>
</reference>
<evidence type="ECO:0000313" key="6">
    <source>
        <dbReference type="Proteomes" id="UP000261212"/>
    </source>
</evidence>
<evidence type="ECO:0000259" key="4">
    <source>
        <dbReference type="PROSITE" id="PS50987"/>
    </source>
</evidence>
<dbReference type="AlphaFoldDB" id="A0A3E3DX18"/>
<dbReference type="GO" id="GO:0003700">
    <property type="term" value="F:DNA-binding transcription factor activity"/>
    <property type="evidence" value="ECO:0007669"/>
    <property type="project" value="InterPro"/>
</dbReference>
<dbReference type="PRINTS" id="PR00778">
    <property type="entry name" value="HTHARSR"/>
</dbReference>
<dbReference type="EMBL" id="QUSM01000004">
    <property type="protein sequence ID" value="RGD73800.1"/>
    <property type="molecule type" value="Genomic_DNA"/>
</dbReference>
<dbReference type="InterPro" id="IPR001845">
    <property type="entry name" value="HTH_ArsR_DNA-bd_dom"/>
</dbReference>
<dbReference type="InterPro" id="IPR011991">
    <property type="entry name" value="ArsR-like_HTH"/>
</dbReference>
<dbReference type="GO" id="GO:0003677">
    <property type="term" value="F:DNA binding"/>
    <property type="evidence" value="ECO:0007669"/>
    <property type="project" value="UniProtKB-KW"/>
</dbReference>
<dbReference type="RefSeq" id="WP_007049876.1">
    <property type="nucleotide sequence ID" value="NZ_CABKNJ010000001.1"/>
</dbReference>
<accession>A0A3E3DX18</accession>